<proteinExistence type="inferred from homology"/>
<dbReference type="InterPro" id="IPR029044">
    <property type="entry name" value="Nucleotide-diphossugar_trans"/>
</dbReference>
<evidence type="ECO:0000256" key="10">
    <source>
        <dbReference type="ARBA" id="ARBA00048997"/>
    </source>
</evidence>
<dbReference type="Proteomes" id="UP000035034">
    <property type="component" value="Unassembled WGS sequence"/>
</dbReference>
<evidence type="ECO:0000256" key="9">
    <source>
        <dbReference type="ARBA" id="ARBA00048689"/>
    </source>
</evidence>
<name>H0R713_9ACTN</name>
<gene>
    <name evidence="13" type="primary">gpgS</name>
    <name evidence="13" type="ORF">GOEFS_132_00950</name>
</gene>
<evidence type="ECO:0000256" key="11">
    <source>
        <dbReference type="SAM" id="MobiDB-lite"/>
    </source>
</evidence>
<feature type="region of interest" description="Disordered" evidence="11">
    <location>
        <begin position="305"/>
        <end position="326"/>
    </location>
</feature>
<evidence type="ECO:0000256" key="8">
    <source>
        <dbReference type="ARBA" id="ARBA00040894"/>
    </source>
</evidence>
<dbReference type="SUPFAM" id="SSF53448">
    <property type="entry name" value="Nucleotide-diphospho-sugar transferases"/>
    <property type="match status" value="1"/>
</dbReference>
<comment type="catalytic activity">
    <reaction evidence="10">
        <text>an NDP-alpha-D-glucose + (2R)-3-phosphoglycerate = (2R)-2-O-(alpha-D-glucopyranosyl)-3-phospho-glycerate + a ribonucleoside 5'-diphosphate + H(+)</text>
        <dbReference type="Rhea" id="RHEA:47244"/>
        <dbReference type="ChEBI" id="CHEBI:15378"/>
        <dbReference type="ChEBI" id="CHEBI:57930"/>
        <dbReference type="ChEBI" id="CHEBI:58272"/>
        <dbReference type="ChEBI" id="CHEBI:62600"/>
        <dbReference type="ChEBI" id="CHEBI:76533"/>
        <dbReference type="EC" id="2.4.1.266"/>
    </reaction>
    <physiologicalReaction direction="left-to-right" evidence="10">
        <dbReference type="Rhea" id="RHEA:47245"/>
    </physiologicalReaction>
</comment>
<sequence>MSDTRPRVIDWAQIDALVAAKDGRTVSVVLPALNEEATVGDVVSSIRPLLGGLVDELVVMDSGSTDATAQRATAAGARVVTREEAVPSVAPVPGKGEVLWRSIAATTGDLIVFIDSDLIDPDPMFVPRLLGPLLNDRAVQLVKAYYRRPLRIGENRDEGGGGRVTELVARPLLSSLKPELGAIIQPLGGEYGGTRELLSSVAFAPGYGVEIGLLIDAYDRCGIDAIAQVNLGVRKHRNRKLTELGVMSRQIVGVLLGRCGVRDSGAALTQFVEIDGDESAASAQLEGIPQFVRSDTEVNLADRPPMATVMPTSAGRSRRESTRMTR</sequence>
<dbReference type="PANTHER" id="PTHR48090">
    <property type="entry name" value="UNDECAPRENYL-PHOSPHATE 4-DEOXY-4-FORMAMIDO-L-ARABINOSE TRANSFERASE-RELATED"/>
    <property type="match status" value="1"/>
</dbReference>
<dbReference type="GO" id="GO:0016757">
    <property type="term" value="F:glycosyltransferase activity"/>
    <property type="evidence" value="ECO:0007669"/>
    <property type="project" value="UniProtKB-KW"/>
</dbReference>
<reference evidence="13 14" key="1">
    <citation type="submission" date="2011-12" db="EMBL/GenBank/DDBJ databases">
        <title>Whole genome shotgun sequence of Gordonia effusa NBRC 100432.</title>
        <authorList>
            <person name="Yoshida I."/>
            <person name="Takarada H."/>
            <person name="Hosoyama A."/>
            <person name="Tsuchikane K."/>
            <person name="Katsumata H."/>
            <person name="Yamazaki S."/>
            <person name="Fujita N."/>
        </authorList>
    </citation>
    <scope>NUCLEOTIDE SEQUENCE [LARGE SCALE GENOMIC DNA]</scope>
    <source>
        <strain evidence="13 14">NBRC 100432</strain>
    </source>
</reference>
<evidence type="ECO:0000313" key="14">
    <source>
        <dbReference type="Proteomes" id="UP000035034"/>
    </source>
</evidence>
<dbReference type="EMBL" id="BAEH01000132">
    <property type="protein sequence ID" value="GAB20864.1"/>
    <property type="molecule type" value="Genomic_DNA"/>
</dbReference>
<evidence type="ECO:0000256" key="6">
    <source>
        <dbReference type="ARBA" id="ARBA00022842"/>
    </source>
</evidence>
<evidence type="ECO:0000313" key="13">
    <source>
        <dbReference type="EMBL" id="GAB20864.1"/>
    </source>
</evidence>
<evidence type="ECO:0000256" key="4">
    <source>
        <dbReference type="ARBA" id="ARBA00022676"/>
    </source>
</evidence>
<comment type="cofactor">
    <cofactor evidence="1">
        <name>Mn(2+)</name>
        <dbReference type="ChEBI" id="CHEBI:29035"/>
    </cofactor>
</comment>
<dbReference type="AlphaFoldDB" id="H0R713"/>
<evidence type="ECO:0000256" key="5">
    <source>
        <dbReference type="ARBA" id="ARBA00022679"/>
    </source>
</evidence>
<protein>
    <recommendedName>
        <fullName evidence="8">Glucosyl-3-phosphoglycerate synthase</fullName>
        <ecNumber evidence="7">2.4.1.266</ecNumber>
    </recommendedName>
</protein>
<comment type="caution">
    <text evidence="13">The sequence shown here is derived from an EMBL/GenBank/DDBJ whole genome shotgun (WGS) entry which is preliminary data.</text>
</comment>
<feature type="domain" description="Glycosyltransferase 2-like" evidence="12">
    <location>
        <begin position="27"/>
        <end position="147"/>
    </location>
</feature>
<keyword evidence="6" id="KW-0460">Magnesium</keyword>
<dbReference type="Gene3D" id="3.90.550.10">
    <property type="entry name" value="Spore Coat Polysaccharide Biosynthesis Protein SpsA, Chain A"/>
    <property type="match status" value="1"/>
</dbReference>
<comment type="cofactor">
    <cofactor evidence="2">
        <name>Mg(2+)</name>
        <dbReference type="ChEBI" id="CHEBI:18420"/>
    </cofactor>
</comment>
<comment type="similarity">
    <text evidence="3">Belongs to the glycosyltransferase 2 family.</text>
</comment>
<dbReference type="RefSeq" id="WP_007320199.1">
    <property type="nucleotide sequence ID" value="NZ_BAEH01000132.1"/>
</dbReference>
<keyword evidence="14" id="KW-1185">Reference proteome</keyword>
<dbReference type="eggNOG" id="COG0463">
    <property type="taxonomic scope" value="Bacteria"/>
</dbReference>
<accession>H0R713</accession>
<dbReference type="Pfam" id="PF00535">
    <property type="entry name" value="Glycos_transf_2"/>
    <property type="match status" value="1"/>
</dbReference>
<evidence type="ECO:0000256" key="2">
    <source>
        <dbReference type="ARBA" id="ARBA00001946"/>
    </source>
</evidence>
<dbReference type="PANTHER" id="PTHR48090:SF10">
    <property type="entry name" value="GLUCOSYL-3-PHOSPHOGLYCERATE SYNTHASE"/>
    <property type="match status" value="1"/>
</dbReference>
<evidence type="ECO:0000256" key="1">
    <source>
        <dbReference type="ARBA" id="ARBA00001936"/>
    </source>
</evidence>
<organism evidence="13 14">
    <name type="scientific">Gordonia effusa NBRC 100432</name>
    <dbReference type="NCBI Taxonomy" id="1077974"/>
    <lineage>
        <taxon>Bacteria</taxon>
        <taxon>Bacillati</taxon>
        <taxon>Actinomycetota</taxon>
        <taxon>Actinomycetes</taxon>
        <taxon>Mycobacteriales</taxon>
        <taxon>Gordoniaceae</taxon>
        <taxon>Gordonia</taxon>
    </lineage>
</organism>
<dbReference type="InterPro" id="IPR050256">
    <property type="entry name" value="Glycosyltransferase_2"/>
</dbReference>
<keyword evidence="4" id="KW-0328">Glycosyltransferase</keyword>
<evidence type="ECO:0000256" key="7">
    <source>
        <dbReference type="ARBA" id="ARBA00039022"/>
    </source>
</evidence>
<comment type="catalytic activity">
    <reaction evidence="9">
        <text>(2R)-3-phosphoglycerate + UDP-alpha-D-glucose = (2R)-2-O-(alpha-D-glucopyranosyl)-3-phospho-glycerate + UDP + H(+)</text>
        <dbReference type="Rhea" id="RHEA:31319"/>
        <dbReference type="ChEBI" id="CHEBI:15378"/>
        <dbReference type="ChEBI" id="CHEBI:58223"/>
        <dbReference type="ChEBI" id="CHEBI:58272"/>
        <dbReference type="ChEBI" id="CHEBI:58885"/>
        <dbReference type="ChEBI" id="CHEBI:62600"/>
        <dbReference type="EC" id="2.4.1.266"/>
    </reaction>
    <physiologicalReaction direction="left-to-right" evidence="9">
        <dbReference type="Rhea" id="RHEA:31320"/>
    </physiologicalReaction>
</comment>
<dbReference type="OrthoDB" id="5011697at2"/>
<evidence type="ECO:0000256" key="3">
    <source>
        <dbReference type="ARBA" id="ARBA00006739"/>
    </source>
</evidence>
<dbReference type="EC" id="2.4.1.266" evidence="7"/>
<dbReference type="STRING" id="1077974.GOEFS_132_00950"/>
<evidence type="ECO:0000259" key="12">
    <source>
        <dbReference type="Pfam" id="PF00535"/>
    </source>
</evidence>
<dbReference type="InterPro" id="IPR001173">
    <property type="entry name" value="Glyco_trans_2-like"/>
</dbReference>
<keyword evidence="5" id="KW-0808">Transferase</keyword>
<feature type="compositionally biased region" description="Basic and acidic residues" evidence="11">
    <location>
        <begin position="317"/>
        <end position="326"/>
    </location>
</feature>
<dbReference type="NCBIfam" id="NF010496">
    <property type="entry name" value="PRK13915.1"/>
    <property type="match status" value="1"/>
</dbReference>